<evidence type="ECO:0000313" key="3">
    <source>
        <dbReference type="EMBL" id="GLQ09182.1"/>
    </source>
</evidence>
<dbReference type="InterPro" id="IPR005135">
    <property type="entry name" value="Endo/exonuclease/phosphatase"/>
</dbReference>
<dbReference type="Gene3D" id="3.60.10.10">
    <property type="entry name" value="Endonuclease/exonuclease/phosphatase"/>
    <property type="match status" value="1"/>
</dbReference>
<reference evidence="3" key="1">
    <citation type="journal article" date="2014" name="Int. J. Syst. Evol. Microbiol.">
        <title>Complete genome of a new Firmicutes species belonging to the dominant human colonic microbiota ('Ruminococcus bicirculans') reveals two chromosomes and a selective capacity to utilize plant glucans.</title>
        <authorList>
            <consortium name="NISC Comparative Sequencing Program"/>
            <person name="Wegmann U."/>
            <person name="Louis P."/>
            <person name="Goesmann A."/>
            <person name="Henrissat B."/>
            <person name="Duncan S.H."/>
            <person name="Flint H.J."/>
        </authorList>
    </citation>
    <scope>NUCLEOTIDE SEQUENCE</scope>
    <source>
        <strain evidence="3">NBRC 103855</strain>
    </source>
</reference>
<sequence length="303" mass="33334">MLVLLASALELPVPNADVLDSVRFHIAAACLAFPVVLYLLGARWRAVLALGFILACVAQGAYVIHAQQRARDTLGPAIAGDGFSIMNFNVLSTSDRGTEIADYMISQAPDIAVILETPGIESALDRLKTTFPYRIGCENSRTCDLSLFSRTPFVNAQMHLLGQMKRQRLISARTVIDGRTVTIVALHLSKPYFDRMSIGELWQVTRLLRQIEGPVLLSGDFNSAAWSRNLRRFVARNELAPPPRYPSTWPVRLGELGVPIDNMFTRGALRIDEIGAMPSNFASNHRGLLAHATFTTAPDMTSN</sequence>
<evidence type="ECO:0000313" key="4">
    <source>
        <dbReference type="Proteomes" id="UP001161406"/>
    </source>
</evidence>
<dbReference type="EMBL" id="BSNG01000001">
    <property type="protein sequence ID" value="GLQ09182.1"/>
    <property type="molecule type" value="Genomic_DNA"/>
</dbReference>
<organism evidence="3 4">
    <name type="scientific">Devosia yakushimensis</name>
    <dbReference type="NCBI Taxonomy" id="470028"/>
    <lineage>
        <taxon>Bacteria</taxon>
        <taxon>Pseudomonadati</taxon>
        <taxon>Pseudomonadota</taxon>
        <taxon>Alphaproteobacteria</taxon>
        <taxon>Hyphomicrobiales</taxon>
        <taxon>Devosiaceae</taxon>
        <taxon>Devosia</taxon>
    </lineage>
</organism>
<evidence type="ECO:0000259" key="2">
    <source>
        <dbReference type="Pfam" id="PF03372"/>
    </source>
</evidence>
<evidence type="ECO:0000256" key="1">
    <source>
        <dbReference type="SAM" id="Phobius"/>
    </source>
</evidence>
<dbReference type="SUPFAM" id="SSF56219">
    <property type="entry name" value="DNase I-like"/>
    <property type="match status" value="1"/>
</dbReference>
<protein>
    <recommendedName>
        <fullName evidence="2">Endonuclease/exonuclease/phosphatase domain-containing protein</fullName>
    </recommendedName>
</protein>
<keyword evidence="1" id="KW-1133">Transmembrane helix</keyword>
<dbReference type="Proteomes" id="UP001161406">
    <property type="component" value="Unassembled WGS sequence"/>
</dbReference>
<keyword evidence="4" id="KW-1185">Reference proteome</keyword>
<feature type="domain" description="Endonuclease/exonuclease/phosphatase" evidence="2">
    <location>
        <begin position="86"/>
        <end position="278"/>
    </location>
</feature>
<dbReference type="Pfam" id="PF03372">
    <property type="entry name" value="Exo_endo_phos"/>
    <property type="match status" value="1"/>
</dbReference>
<proteinExistence type="predicted"/>
<reference evidence="3" key="2">
    <citation type="submission" date="2023-01" db="EMBL/GenBank/DDBJ databases">
        <title>Draft genome sequence of Devosia yakushimensis strain NBRC 103855.</title>
        <authorList>
            <person name="Sun Q."/>
            <person name="Mori K."/>
        </authorList>
    </citation>
    <scope>NUCLEOTIDE SEQUENCE</scope>
    <source>
        <strain evidence="3">NBRC 103855</strain>
    </source>
</reference>
<comment type="caution">
    <text evidence="3">The sequence shown here is derived from an EMBL/GenBank/DDBJ whole genome shotgun (WGS) entry which is preliminary data.</text>
</comment>
<keyword evidence="1" id="KW-0472">Membrane</keyword>
<accession>A0ABQ5UAN3</accession>
<feature type="transmembrane region" description="Helical" evidence="1">
    <location>
        <begin position="22"/>
        <end position="40"/>
    </location>
</feature>
<dbReference type="InterPro" id="IPR036691">
    <property type="entry name" value="Endo/exonu/phosph_ase_sf"/>
</dbReference>
<gene>
    <name evidence="3" type="ORF">GCM10007913_11140</name>
</gene>
<name>A0ABQ5UAN3_9HYPH</name>
<feature type="transmembrane region" description="Helical" evidence="1">
    <location>
        <begin position="47"/>
        <end position="64"/>
    </location>
</feature>
<keyword evidence="1" id="KW-0812">Transmembrane</keyword>